<dbReference type="Proteomes" id="UP000275846">
    <property type="component" value="Unassembled WGS sequence"/>
</dbReference>
<gene>
    <name evidence="3" type="ORF">SSLN_LOCUS18922</name>
</gene>
<accession>A0A3P7F2J8</accession>
<protein>
    <submittedName>
        <fullName evidence="3">Uncharacterized protein</fullName>
    </submittedName>
</protein>
<evidence type="ECO:0000256" key="2">
    <source>
        <dbReference type="SAM" id="Phobius"/>
    </source>
</evidence>
<dbReference type="OrthoDB" id="10064600at2759"/>
<keyword evidence="4" id="KW-1185">Reference proteome</keyword>
<feature type="region of interest" description="Disordered" evidence="1">
    <location>
        <begin position="81"/>
        <end position="123"/>
    </location>
</feature>
<evidence type="ECO:0000313" key="4">
    <source>
        <dbReference type="Proteomes" id="UP000275846"/>
    </source>
</evidence>
<reference evidence="3 4" key="1">
    <citation type="submission" date="2018-11" db="EMBL/GenBank/DDBJ databases">
        <authorList>
            <consortium name="Pathogen Informatics"/>
        </authorList>
    </citation>
    <scope>NUCLEOTIDE SEQUENCE [LARGE SCALE GENOMIC DNA]</scope>
    <source>
        <strain evidence="3 4">NST_G2</strain>
    </source>
</reference>
<name>A0A3P7F2J8_SCHSO</name>
<keyword evidence="2" id="KW-1133">Transmembrane helix</keyword>
<dbReference type="EMBL" id="UYSU01045715">
    <property type="protein sequence ID" value="VDM05308.1"/>
    <property type="molecule type" value="Genomic_DNA"/>
</dbReference>
<feature type="transmembrane region" description="Helical" evidence="2">
    <location>
        <begin position="12"/>
        <end position="35"/>
    </location>
</feature>
<proteinExistence type="predicted"/>
<sequence>MSRKLQVNKLFYGLCSPAAQSPVLWFLVAVLTLFATRFHHRCPRLPICPNDQLFAGRGLSLLDRYTLEDLCDYLPARKHRCPPRRRQRPQQHKPIPGDDCFPEIDLNSPPPSPSSRSSSCSSSVSLSLHKRTVCAALRKKSTSLPSRIPHTARKPEASGGCLVNYLLTCSRLGSNAISDFLPTDSDPCLYCSTNGVGTGVLENEMATSNCYQGVLRCPACLAVADEVDRPPCHLLASDWRRGRSDGLVCVVAGCDAAVCISGTVAVVGSPLSPSLSSTDLLAGGGCACSASSSSRPPKPRLSCLVAGRFLPGEDSWRGIWPKTASTKLWSGSAEADLVTWVSAWIQAGGVLFFAQLDDNYSSGGKNFIQNASHELCWRHRLVVGISGGKHIHLSNPLEVVSASWLLSYLAKLTTLSVHKSDVMRLWSLGANVTNLLSAANASGDNVLRSGLLPASAEVASSVSFSPSFGQDLSLLSQQRDIRWSRFNILGK</sequence>
<dbReference type="STRING" id="70667.A0A3P7F2J8"/>
<feature type="compositionally biased region" description="Basic residues" evidence="1">
    <location>
        <begin position="81"/>
        <end position="91"/>
    </location>
</feature>
<evidence type="ECO:0000313" key="3">
    <source>
        <dbReference type="EMBL" id="VDM05308.1"/>
    </source>
</evidence>
<dbReference type="AlphaFoldDB" id="A0A3P7F2J8"/>
<keyword evidence="2" id="KW-0812">Transmembrane</keyword>
<organism evidence="3 4">
    <name type="scientific">Schistocephalus solidus</name>
    <name type="common">Tapeworm</name>
    <dbReference type="NCBI Taxonomy" id="70667"/>
    <lineage>
        <taxon>Eukaryota</taxon>
        <taxon>Metazoa</taxon>
        <taxon>Spiralia</taxon>
        <taxon>Lophotrochozoa</taxon>
        <taxon>Platyhelminthes</taxon>
        <taxon>Cestoda</taxon>
        <taxon>Eucestoda</taxon>
        <taxon>Diphyllobothriidea</taxon>
        <taxon>Diphyllobothriidae</taxon>
        <taxon>Schistocephalus</taxon>
    </lineage>
</organism>
<evidence type="ECO:0000256" key="1">
    <source>
        <dbReference type="SAM" id="MobiDB-lite"/>
    </source>
</evidence>
<keyword evidence="2" id="KW-0472">Membrane</keyword>
<feature type="compositionally biased region" description="Low complexity" evidence="1">
    <location>
        <begin position="114"/>
        <end position="123"/>
    </location>
</feature>